<dbReference type="SUPFAM" id="SSF47459">
    <property type="entry name" value="HLH, helix-loop-helix DNA-binding domain"/>
    <property type="match status" value="1"/>
</dbReference>
<dbReference type="InterPro" id="IPR011598">
    <property type="entry name" value="bHLH_dom"/>
</dbReference>
<dbReference type="PANTHER" id="PTHR45959">
    <property type="entry name" value="BHLH TRANSCRIPTION FACTOR"/>
    <property type="match status" value="1"/>
</dbReference>
<dbReference type="Proteomes" id="UP001229421">
    <property type="component" value="Unassembled WGS sequence"/>
</dbReference>
<evidence type="ECO:0000256" key="2">
    <source>
        <dbReference type="ARBA" id="ARBA00023015"/>
    </source>
</evidence>
<dbReference type="EMBL" id="JAUHHV010000010">
    <property type="protein sequence ID" value="KAK1410349.1"/>
    <property type="molecule type" value="Genomic_DNA"/>
</dbReference>
<comment type="subcellular location">
    <subcellularLocation>
        <location evidence="1">Nucleus</location>
    </subcellularLocation>
</comment>
<feature type="domain" description="BHLH" evidence="6">
    <location>
        <begin position="79"/>
        <end position="128"/>
    </location>
</feature>
<dbReference type="InterPro" id="IPR036638">
    <property type="entry name" value="HLH_DNA-bd_sf"/>
</dbReference>
<dbReference type="AlphaFoldDB" id="A0AAD8JT90"/>
<dbReference type="SMART" id="SM00353">
    <property type="entry name" value="HLH"/>
    <property type="match status" value="1"/>
</dbReference>
<evidence type="ECO:0000256" key="4">
    <source>
        <dbReference type="ARBA" id="ARBA00023242"/>
    </source>
</evidence>
<keyword evidence="2" id="KW-0805">Transcription regulation</keyword>
<protein>
    <recommendedName>
        <fullName evidence="6">BHLH domain-containing protein</fullName>
    </recommendedName>
</protein>
<feature type="coiled-coil region" evidence="5">
    <location>
        <begin position="78"/>
        <end position="138"/>
    </location>
</feature>
<comment type="caution">
    <text evidence="7">The sequence shown here is derived from an EMBL/GenBank/DDBJ whole genome shotgun (WGS) entry which is preliminary data.</text>
</comment>
<evidence type="ECO:0000256" key="3">
    <source>
        <dbReference type="ARBA" id="ARBA00023163"/>
    </source>
</evidence>
<accession>A0AAD8JT90</accession>
<gene>
    <name evidence="7" type="ORF">QVD17_36885</name>
</gene>
<keyword evidence="5" id="KW-0175">Coiled coil</keyword>
<dbReference type="GO" id="GO:0046983">
    <property type="term" value="F:protein dimerization activity"/>
    <property type="evidence" value="ECO:0007669"/>
    <property type="project" value="InterPro"/>
</dbReference>
<evidence type="ECO:0000256" key="5">
    <source>
        <dbReference type="SAM" id="Coils"/>
    </source>
</evidence>
<proteinExistence type="predicted"/>
<evidence type="ECO:0000256" key="1">
    <source>
        <dbReference type="ARBA" id="ARBA00004123"/>
    </source>
</evidence>
<evidence type="ECO:0000259" key="6">
    <source>
        <dbReference type="PROSITE" id="PS50888"/>
    </source>
</evidence>
<name>A0AAD8JT90_TARER</name>
<dbReference type="Gene3D" id="4.10.280.10">
    <property type="entry name" value="Helix-loop-helix DNA-binding domain"/>
    <property type="match status" value="1"/>
</dbReference>
<keyword evidence="8" id="KW-1185">Reference proteome</keyword>
<dbReference type="InterPro" id="IPR052610">
    <property type="entry name" value="bHLH_transcription_regulator"/>
</dbReference>
<keyword evidence="4" id="KW-0539">Nucleus</keyword>
<reference evidence="7" key="1">
    <citation type="journal article" date="2023" name="bioRxiv">
        <title>Improved chromosome-level genome assembly for marigold (Tagetes erecta).</title>
        <authorList>
            <person name="Jiang F."/>
            <person name="Yuan L."/>
            <person name="Wang S."/>
            <person name="Wang H."/>
            <person name="Xu D."/>
            <person name="Wang A."/>
            <person name="Fan W."/>
        </authorList>
    </citation>
    <scope>NUCLEOTIDE SEQUENCE</scope>
    <source>
        <strain evidence="7">WSJ</strain>
        <tissue evidence="7">Leaf</tissue>
    </source>
</reference>
<organism evidence="7 8">
    <name type="scientific">Tagetes erecta</name>
    <name type="common">African marigold</name>
    <dbReference type="NCBI Taxonomy" id="13708"/>
    <lineage>
        <taxon>Eukaryota</taxon>
        <taxon>Viridiplantae</taxon>
        <taxon>Streptophyta</taxon>
        <taxon>Embryophyta</taxon>
        <taxon>Tracheophyta</taxon>
        <taxon>Spermatophyta</taxon>
        <taxon>Magnoliopsida</taxon>
        <taxon>eudicotyledons</taxon>
        <taxon>Gunneridae</taxon>
        <taxon>Pentapetalae</taxon>
        <taxon>asterids</taxon>
        <taxon>campanulids</taxon>
        <taxon>Asterales</taxon>
        <taxon>Asteraceae</taxon>
        <taxon>Asteroideae</taxon>
        <taxon>Heliantheae alliance</taxon>
        <taxon>Tageteae</taxon>
        <taxon>Tagetes</taxon>
    </lineage>
</organism>
<evidence type="ECO:0000313" key="7">
    <source>
        <dbReference type="EMBL" id="KAK1410349.1"/>
    </source>
</evidence>
<dbReference type="PANTHER" id="PTHR45959:SF39">
    <property type="entry name" value="MYC-TYPE, BASIC HELIX-LOOP-HELIX (BHLH) DOMAIN-CONTAINING PROTEIN-RELATED"/>
    <property type="match status" value="1"/>
</dbReference>
<keyword evidence="3" id="KW-0804">Transcription</keyword>
<dbReference type="PROSITE" id="PS50888">
    <property type="entry name" value="BHLH"/>
    <property type="match status" value="1"/>
</dbReference>
<evidence type="ECO:0000313" key="8">
    <source>
        <dbReference type="Proteomes" id="UP001229421"/>
    </source>
</evidence>
<dbReference type="GO" id="GO:0005634">
    <property type="term" value="C:nucleus"/>
    <property type="evidence" value="ECO:0007669"/>
    <property type="project" value="UniProtKB-SubCell"/>
</dbReference>
<dbReference type="Pfam" id="PF00010">
    <property type="entry name" value="HLH"/>
    <property type="match status" value="1"/>
</dbReference>
<sequence length="244" mass="28372">MIFQYQFHISYERIEETTNPETNLKDLCRARLYQSNQNLGILLTKMIDFGYAAEEINLNELLGSIQLPKRVSSARRNHRQAQEHILAERKRREKLTRRFISLSALLPAIKKIDKATVLEDASKYIKHLQTQVKKLEETTISMRNIIEESTASMRTSKFHGGHEYYASFFDDTNSLPCNTAYNYNNPGIKVRISGSNILIRIYCQTNPLLALKVLTEMDRLHFTVMFNNTRSSALWHYCSSNRNC</sequence>